<evidence type="ECO:0000313" key="2">
    <source>
        <dbReference type="EMBL" id="KUP07724.1"/>
    </source>
</evidence>
<evidence type="ECO:0000256" key="1">
    <source>
        <dbReference type="SAM" id="Phobius"/>
    </source>
</evidence>
<keyword evidence="1" id="KW-0812">Transmembrane</keyword>
<dbReference type="Proteomes" id="UP000074108">
    <property type="component" value="Unassembled WGS sequence"/>
</dbReference>
<feature type="transmembrane region" description="Helical" evidence="1">
    <location>
        <begin position="38"/>
        <end position="58"/>
    </location>
</feature>
<evidence type="ECO:0000313" key="3">
    <source>
        <dbReference type="Proteomes" id="UP000074108"/>
    </source>
</evidence>
<keyword evidence="1" id="KW-1133">Transmembrane helix</keyword>
<keyword evidence="3" id="KW-1185">Reference proteome</keyword>
<dbReference type="InterPro" id="IPR008407">
    <property type="entry name" value="Brnchd-chn_aa_trnsp_AzlD"/>
</dbReference>
<feature type="transmembrane region" description="Helical" evidence="1">
    <location>
        <begin position="6"/>
        <end position="26"/>
    </location>
</feature>
<keyword evidence="1" id="KW-0472">Membrane</keyword>
<gene>
    <name evidence="2" type="ORF">Q75_04270</name>
</gene>
<sequence length="101" mass="10914">MNLDIVVLIVAMAAVTYIPRVVPFFAFSGKLPPFIEGVLRNVPFAILGALIFPAVLFIDQGNILFGILGVTVAFLLGFTGFNVIVVVLGSICILTFYSLFF</sequence>
<dbReference type="PATRIC" id="fig|1150625.3.peg.893"/>
<accession>A0A147KAN7</accession>
<feature type="transmembrane region" description="Helical" evidence="1">
    <location>
        <begin position="64"/>
        <end position="97"/>
    </location>
</feature>
<dbReference type="EMBL" id="LDYG01000020">
    <property type="protein sequence ID" value="KUP07724.1"/>
    <property type="molecule type" value="Genomic_DNA"/>
</dbReference>
<protein>
    <submittedName>
        <fullName evidence="2">Branched-chain amino acid transporter</fullName>
    </submittedName>
</protein>
<proteinExistence type="predicted"/>
<organism evidence="2 3">
    <name type="scientific">Bacillus coahuilensis p1.1.43</name>
    <dbReference type="NCBI Taxonomy" id="1150625"/>
    <lineage>
        <taxon>Bacteria</taxon>
        <taxon>Bacillati</taxon>
        <taxon>Bacillota</taxon>
        <taxon>Bacilli</taxon>
        <taxon>Bacillales</taxon>
        <taxon>Bacillaceae</taxon>
        <taxon>Bacillus</taxon>
    </lineage>
</organism>
<name>A0A147KAN7_9BACI</name>
<dbReference type="OrthoDB" id="9811308at2"/>
<comment type="caution">
    <text evidence="2">The sequence shown here is derived from an EMBL/GenBank/DDBJ whole genome shotgun (WGS) entry which is preliminary data.</text>
</comment>
<reference evidence="2 3" key="1">
    <citation type="journal article" date="2016" name="Front. Microbiol.">
        <title>Microevolution Analysis of Bacillus coahuilensis Unveils Differences in Phosphorus Acquisition Strategies and Their Regulation.</title>
        <authorList>
            <person name="Gomez-Lunar Z."/>
            <person name="Hernandez-Gonzalez I."/>
            <person name="Rodriguez-Torres M.D."/>
            <person name="Souza V."/>
            <person name="Olmedo-Alvarez G."/>
        </authorList>
    </citation>
    <scope>NUCLEOTIDE SEQUENCE [LARGE SCALE GENOMIC DNA]</scope>
    <source>
        <strain evidence="3">p1.1.43</strain>
    </source>
</reference>
<dbReference type="AlphaFoldDB" id="A0A147KAN7"/>
<dbReference type="Pfam" id="PF05437">
    <property type="entry name" value="AzlD"/>
    <property type="match status" value="1"/>
</dbReference>
<dbReference type="STRING" id="1150625.Q75_04270"/>
<dbReference type="RefSeq" id="WP_059282388.1">
    <property type="nucleotide sequence ID" value="NZ_LDYG01000020.1"/>
</dbReference>